<evidence type="ECO:0000256" key="3">
    <source>
        <dbReference type="PIRSR" id="PIRSR000103-1"/>
    </source>
</evidence>
<keyword evidence="1" id="KW-0560">Oxidoreductase</keyword>
<dbReference type="Proteomes" id="UP000192418">
    <property type="component" value="Unassembled WGS sequence"/>
</dbReference>
<dbReference type="OrthoDB" id="9777604at2"/>
<dbReference type="PIRSF" id="PIRSF000103">
    <property type="entry name" value="HIBADH"/>
    <property type="match status" value="1"/>
</dbReference>
<evidence type="ECO:0000313" key="7">
    <source>
        <dbReference type="Proteomes" id="UP000192418"/>
    </source>
</evidence>
<dbReference type="InterPro" id="IPR006115">
    <property type="entry name" value="6PGDH_NADP-bd"/>
</dbReference>
<accession>A0A1W1ZE45</accession>
<dbReference type="STRING" id="1121400.SAMN02746065_102236"/>
<name>A0A1W1ZE45_9BACT</name>
<dbReference type="EMBL" id="FWXY01000002">
    <property type="protein sequence ID" value="SMC46729.1"/>
    <property type="molecule type" value="Genomic_DNA"/>
</dbReference>
<dbReference type="SUPFAM" id="SSF51735">
    <property type="entry name" value="NAD(P)-binding Rossmann-fold domains"/>
    <property type="match status" value="1"/>
</dbReference>
<feature type="domain" description="3-hydroxyisobutyrate dehydrogenase-like NAD-binding" evidence="5">
    <location>
        <begin position="171"/>
        <end position="289"/>
    </location>
</feature>
<evidence type="ECO:0000256" key="2">
    <source>
        <dbReference type="ARBA" id="ARBA00023027"/>
    </source>
</evidence>
<protein>
    <submittedName>
        <fullName evidence="6">3-hydroxyisobutyrate dehydrogenase</fullName>
    </submittedName>
</protein>
<reference evidence="6 7" key="1">
    <citation type="submission" date="2017-04" db="EMBL/GenBank/DDBJ databases">
        <authorList>
            <person name="Afonso C.L."/>
            <person name="Miller P.J."/>
            <person name="Scott M.A."/>
            <person name="Spackman E."/>
            <person name="Goraichik I."/>
            <person name="Dimitrov K.M."/>
            <person name="Suarez D.L."/>
            <person name="Swayne D.E."/>
        </authorList>
    </citation>
    <scope>NUCLEOTIDE SEQUENCE [LARGE SCALE GENOMIC DNA]</scope>
    <source>
        <strain evidence="6 7">DSM 3385</strain>
    </source>
</reference>
<dbReference type="GO" id="GO:0016491">
    <property type="term" value="F:oxidoreductase activity"/>
    <property type="evidence" value="ECO:0007669"/>
    <property type="project" value="UniProtKB-KW"/>
</dbReference>
<evidence type="ECO:0000259" key="4">
    <source>
        <dbReference type="Pfam" id="PF03446"/>
    </source>
</evidence>
<evidence type="ECO:0000313" key="6">
    <source>
        <dbReference type="EMBL" id="SMC46729.1"/>
    </source>
</evidence>
<dbReference type="InterPro" id="IPR036291">
    <property type="entry name" value="NAD(P)-bd_dom_sf"/>
</dbReference>
<dbReference type="SUPFAM" id="SSF48179">
    <property type="entry name" value="6-phosphogluconate dehydrogenase C-terminal domain-like"/>
    <property type="match status" value="1"/>
</dbReference>
<feature type="active site" evidence="3">
    <location>
        <position position="176"/>
    </location>
</feature>
<evidence type="ECO:0000259" key="5">
    <source>
        <dbReference type="Pfam" id="PF14833"/>
    </source>
</evidence>
<evidence type="ECO:0000256" key="1">
    <source>
        <dbReference type="ARBA" id="ARBA00023002"/>
    </source>
</evidence>
<sequence length="292" mass="31379">MITNNNSVVGFIGIGVMGNHMARHILKAGYTLYIHSRTRSKTRPLCREGAVWQESVAQLAKQCPVIITMVGYPTDVESIYMGPEGILENAQSGTVTMDMTTSRPDLAADLYEKGQKKGIHCLDAPVTGGDIGAENATLSIMVGGKRDHFKKVLPILKLMGKNIHHQGPASSGQHTKMANQIAIAAGMVAMCEALSYAKKTGLSPEKVIENIGQGAAGSWSLNNLAPRIIKHDFSPGFYVKHFIKDMGIALESARALGLKTPGLELAADLYAQLAAQGCENEGTQALYKLFQK</sequence>
<dbReference type="Pfam" id="PF14833">
    <property type="entry name" value="NAD_binding_11"/>
    <property type="match status" value="1"/>
</dbReference>
<dbReference type="GO" id="GO:0051287">
    <property type="term" value="F:NAD binding"/>
    <property type="evidence" value="ECO:0007669"/>
    <property type="project" value="InterPro"/>
</dbReference>
<dbReference type="GO" id="GO:0050661">
    <property type="term" value="F:NADP binding"/>
    <property type="evidence" value="ECO:0007669"/>
    <property type="project" value="InterPro"/>
</dbReference>
<dbReference type="InterPro" id="IPR013328">
    <property type="entry name" value="6PGD_dom2"/>
</dbReference>
<proteinExistence type="predicted"/>
<dbReference type="Pfam" id="PF03446">
    <property type="entry name" value="NAD_binding_2"/>
    <property type="match status" value="1"/>
</dbReference>
<dbReference type="PANTHER" id="PTHR43060">
    <property type="entry name" value="3-HYDROXYISOBUTYRATE DEHYDROGENASE-LIKE 1, MITOCHONDRIAL-RELATED"/>
    <property type="match status" value="1"/>
</dbReference>
<keyword evidence="2" id="KW-0520">NAD</keyword>
<dbReference type="InterPro" id="IPR029154">
    <property type="entry name" value="HIBADH-like_NADP-bd"/>
</dbReference>
<organism evidence="6 7">
    <name type="scientific">Desulfocicer vacuolatum DSM 3385</name>
    <dbReference type="NCBI Taxonomy" id="1121400"/>
    <lineage>
        <taxon>Bacteria</taxon>
        <taxon>Pseudomonadati</taxon>
        <taxon>Thermodesulfobacteriota</taxon>
        <taxon>Desulfobacteria</taxon>
        <taxon>Desulfobacterales</taxon>
        <taxon>Desulfobacteraceae</taxon>
        <taxon>Desulfocicer</taxon>
    </lineage>
</organism>
<keyword evidence="7" id="KW-1185">Reference proteome</keyword>
<dbReference type="InterPro" id="IPR015815">
    <property type="entry name" value="HIBADH-related"/>
</dbReference>
<dbReference type="Gene3D" id="1.10.1040.10">
    <property type="entry name" value="N-(1-d-carboxylethyl)-l-norvaline Dehydrogenase, domain 2"/>
    <property type="match status" value="1"/>
</dbReference>
<dbReference type="AlphaFoldDB" id="A0A1W1ZE45"/>
<dbReference type="PANTHER" id="PTHR43060:SF15">
    <property type="entry name" value="3-HYDROXYISOBUTYRATE DEHYDROGENASE-LIKE 1, MITOCHONDRIAL-RELATED"/>
    <property type="match status" value="1"/>
</dbReference>
<feature type="domain" description="6-phosphogluconate dehydrogenase NADP-binding" evidence="4">
    <location>
        <begin position="9"/>
        <end position="165"/>
    </location>
</feature>
<dbReference type="RefSeq" id="WP_084066895.1">
    <property type="nucleotide sequence ID" value="NZ_FWXY01000002.1"/>
</dbReference>
<gene>
    <name evidence="6" type="ORF">SAMN02746065_102236</name>
</gene>
<dbReference type="Gene3D" id="3.40.50.720">
    <property type="entry name" value="NAD(P)-binding Rossmann-like Domain"/>
    <property type="match status" value="1"/>
</dbReference>
<dbReference type="InterPro" id="IPR008927">
    <property type="entry name" value="6-PGluconate_DH-like_C_sf"/>
</dbReference>